<dbReference type="InterPro" id="IPR011055">
    <property type="entry name" value="Dup_hybrid_motif"/>
</dbReference>
<evidence type="ECO:0000256" key="1">
    <source>
        <dbReference type="SAM" id="MobiDB-lite"/>
    </source>
</evidence>
<dbReference type="Proteomes" id="UP000244338">
    <property type="component" value="Unassembled WGS sequence"/>
</dbReference>
<dbReference type="CDD" id="cd12797">
    <property type="entry name" value="M23_peptidase"/>
    <property type="match status" value="1"/>
</dbReference>
<dbReference type="InterPro" id="IPR016047">
    <property type="entry name" value="M23ase_b-sheet_dom"/>
</dbReference>
<gene>
    <name evidence="4" type="ORF">BSOLF_1739</name>
</gene>
<dbReference type="PANTHER" id="PTHR21666">
    <property type="entry name" value="PEPTIDASE-RELATED"/>
    <property type="match status" value="1"/>
</dbReference>
<evidence type="ECO:0000259" key="3">
    <source>
        <dbReference type="Pfam" id="PF01551"/>
    </source>
</evidence>
<name>A0A2R6XZ33_9BACL</name>
<protein>
    <submittedName>
        <fullName evidence="4">Stage II sporulation protein related to metaloproteases (SpoIIQ)</fullName>
    </submittedName>
</protein>
<dbReference type="AlphaFoldDB" id="A0A2R6XZ33"/>
<proteinExistence type="predicted"/>
<keyword evidence="4" id="KW-0645">Protease</keyword>
<comment type="caution">
    <text evidence="4">The sequence shown here is derived from an EMBL/GenBank/DDBJ whole genome shotgun (WGS) entry which is preliminary data.</text>
</comment>
<reference evidence="5" key="1">
    <citation type="journal article" date="2018" name="Sci. Rep.">
        <title>Lignite coal burning seam in the remote Altai Mountains harbors a hydrogen-driven thermophilic microbial community.</title>
        <authorList>
            <person name="Kadnikov V.V."/>
            <person name="Mardanov A.V."/>
            <person name="Ivasenko D.A."/>
            <person name="Antsiferov D.V."/>
            <person name="Beletsky A.V."/>
            <person name="Karnachuk O.V."/>
            <person name="Ravin N.V."/>
        </authorList>
    </citation>
    <scope>NUCLEOTIDE SEQUENCE [LARGE SCALE GENOMIC DNA]</scope>
</reference>
<dbReference type="InterPro" id="IPR050570">
    <property type="entry name" value="Cell_wall_metabolism_enzyme"/>
</dbReference>
<keyword evidence="2" id="KW-0812">Transmembrane</keyword>
<feature type="domain" description="M23ase beta-sheet core" evidence="3">
    <location>
        <begin position="167"/>
        <end position="265"/>
    </location>
</feature>
<dbReference type="Gene3D" id="2.70.70.10">
    <property type="entry name" value="Glucose Permease (Domain IIA)"/>
    <property type="match status" value="1"/>
</dbReference>
<dbReference type="SUPFAM" id="SSF51261">
    <property type="entry name" value="Duplicated hybrid motif"/>
    <property type="match status" value="1"/>
</dbReference>
<organism evidence="4 5">
    <name type="scientific">Candidatus Carbonibacillus altaicus</name>
    <dbReference type="NCBI Taxonomy" id="2163959"/>
    <lineage>
        <taxon>Bacteria</taxon>
        <taxon>Bacillati</taxon>
        <taxon>Bacillota</taxon>
        <taxon>Bacilli</taxon>
        <taxon>Bacillales</taxon>
        <taxon>Candidatus Carbonibacillus</taxon>
    </lineage>
</organism>
<feature type="transmembrane region" description="Helical" evidence="2">
    <location>
        <begin position="64"/>
        <end position="84"/>
    </location>
</feature>
<dbReference type="EMBL" id="PEBX01000086">
    <property type="protein sequence ID" value="PTQ55650.1"/>
    <property type="molecule type" value="Genomic_DNA"/>
</dbReference>
<keyword evidence="2" id="KW-0472">Membrane</keyword>
<dbReference type="GO" id="GO:0004222">
    <property type="term" value="F:metalloendopeptidase activity"/>
    <property type="evidence" value="ECO:0007669"/>
    <property type="project" value="TreeGrafter"/>
</dbReference>
<keyword evidence="4" id="KW-0378">Hydrolase</keyword>
<feature type="compositionally biased region" description="Basic and acidic residues" evidence="1">
    <location>
        <begin position="1"/>
        <end position="18"/>
    </location>
</feature>
<accession>A0A2R6XZ33</accession>
<dbReference type="Pfam" id="PF01551">
    <property type="entry name" value="Peptidase_M23"/>
    <property type="match status" value="1"/>
</dbReference>
<evidence type="ECO:0000313" key="5">
    <source>
        <dbReference type="Proteomes" id="UP000244338"/>
    </source>
</evidence>
<feature type="region of interest" description="Disordered" evidence="1">
    <location>
        <begin position="1"/>
        <end position="49"/>
    </location>
</feature>
<sequence>MMDKHEQNTRHDHVHTEADALGTKQDSHSADARQSDPESKSGEKSVGGGSQWGTRIKRLIAQKWFFPAVYLGAAALILSFIVWYQGSNPYTYDKDGNLPIVQDEKQGPDVSVAPEEDAVPVTQQEESWMWPVEATTTVKIARPFYDESASTEEQTRSLIRYANSYYPNTGIDVSIDGKTPFDVVAAKSGTVERAEVDPVVGGVVWIAHDDGTMSVYESLTDLSVSEGMVVKQGQRLGTAGKNAFDQDLGVHLHFELQKDGQAVNPLTLLPSLN</sequence>
<keyword evidence="2" id="KW-1133">Transmembrane helix</keyword>
<evidence type="ECO:0000313" key="4">
    <source>
        <dbReference type="EMBL" id="PTQ55650.1"/>
    </source>
</evidence>
<evidence type="ECO:0000256" key="2">
    <source>
        <dbReference type="SAM" id="Phobius"/>
    </source>
</evidence>
<feature type="compositionally biased region" description="Basic and acidic residues" evidence="1">
    <location>
        <begin position="25"/>
        <end position="43"/>
    </location>
</feature>
<dbReference type="PANTHER" id="PTHR21666:SF270">
    <property type="entry name" value="MUREIN HYDROLASE ACTIVATOR ENVC"/>
    <property type="match status" value="1"/>
</dbReference>
<dbReference type="GO" id="GO:0006508">
    <property type="term" value="P:proteolysis"/>
    <property type="evidence" value="ECO:0007669"/>
    <property type="project" value="UniProtKB-KW"/>
</dbReference>